<feature type="transmembrane region" description="Helical" evidence="1">
    <location>
        <begin position="36"/>
        <end position="60"/>
    </location>
</feature>
<dbReference type="EMBL" id="AP026798">
    <property type="protein sequence ID" value="BDR52697.1"/>
    <property type="molecule type" value="Genomic_DNA"/>
</dbReference>
<reference evidence="2 3" key="1">
    <citation type="journal article" date="2023" name="Microbiol. Spectr.">
        <title>Symbiosis of Carpenter Bees with Uncharacterized Lactic Acid Bacteria Showing NAD Auxotrophy.</title>
        <authorList>
            <person name="Kawasaki S."/>
            <person name="Ozawa K."/>
            <person name="Mori T."/>
            <person name="Yamamoto A."/>
            <person name="Ito M."/>
            <person name="Ohkuma M."/>
            <person name="Sakamoto M."/>
            <person name="Matsutani M."/>
        </authorList>
    </citation>
    <scope>NUCLEOTIDE SEQUENCE [LARGE SCALE GENOMIC DNA]</scope>
    <source>
        <strain evidence="2 3">Kim37-2</strain>
    </source>
</reference>
<proteinExistence type="predicted"/>
<feature type="transmembrane region" description="Helical" evidence="1">
    <location>
        <begin position="12"/>
        <end position="29"/>
    </location>
</feature>
<evidence type="ECO:0000256" key="1">
    <source>
        <dbReference type="SAM" id="Phobius"/>
    </source>
</evidence>
<dbReference type="Proteomes" id="UP001321766">
    <property type="component" value="Chromosome"/>
</dbReference>
<evidence type="ECO:0000313" key="2">
    <source>
        <dbReference type="EMBL" id="BDR52697.1"/>
    </source>
</evidence>
<protein>
    <submittedName>
        <fullName evidence="2">Uncharacterized protein</fullName>
    </submittedName>
</protein>
<feature type="transmembrane region" description="Helical" evidence="1">
    <location>
        <begin position="177"/>
        <end position="203"/>
    </location>
</feature>
<keyword evidence="3" id="KW-1185">Reference proteome</keyword>
<sequence length="210" mass="22230">MLLLSAPALLRWVPIYLILGALSFLAANLHQERSLWGNAVVVLAASGICLLASSLGGIFANNLQVSSPGKSLVCQTDYAVYCWADGWLPAQVIPQVGLAGAAIFALAEFGSVLFVKTMIRERGSHPYYYLSVGWNIVLVGLALFTSHALGYWPAAVAVILLARAVLIPVLAPKRTPIIYIGLEECLASLLVLAAVLSLAPLAIPLAPIVD</sequence>
<feature type="transmembrane region" description="Helical" evidence="1">
    <location>
        <begin position="151"/>
        <end position="170"/>
    </location>
</feature>
<name>A0ABN6SC66_9BIFI</name>
<organism evidence="2 3">
    <name type="scientific">Bombiscardovia nodaiensis</name>
    <dbReference type="NCBI Taxonomy" id="2932181"/>
    <lineage>
        <taxon>Bacteria</taxon>
        <taxon>Bacillati</taxon>
        <taxon>Actinomycetota</taxon>
        <taxon>Actinomycetes</taxon>
        <taxon>Bifidobacteriales</taxon>
        <taxon>Bifidobacteriaceae</taxon>
        <taxon>Bombiscardovia</taxon>
    </lineage>
</organism>
<feature type="transmembrane region" description="Helical" evidence="1">
    <location>
        <begin position="96"/>
        <end position="115"/>
    </location>
</feature>
<feature type="transmembrane region" description="Helical" evidence="1">
    <location>
        <begin position="127"/>
        <end position="145"/>
    </location>
</feature>
<keyword evidence="1" id="KW-1133">Transmembrane helix</keyword>
<gene>
    <name evidence="2" type="ORF">KIM372_06040</name>
</gene>
<keyword evidence="1" id="KW-0472">Membrane</keyword>
<accession>A0ABN6SC66</accession>
<keyword evidence="1" id="KW-0812">Transmembrane</keyword>
<evidence type="ECO:0000313" key="3">
    <source>
        <dbReference type="Proteomes" id="UP001321766"/>
    </source>
</evidence>